<dbReference type="KEGG" id="cot:CORT_0A10750"/>
<dbReference type="EMBL" id="HE681719">
    <property type="protein sequence ID" value="CCG21461.1"/>
    <property type="molecule type" value="Genomic_DNA"/>
</dbReference>
<dbReference type="HOGENOM" id="CLU_027889_1_0_1"/>
<dbReference type="Gene3D" id="1.10.10.60">
    <property type="entry name" value="Homeodomain-like"/>
    <property type="match status" value="1"/>
</dbReference>
<feature type="region of interest" description="Disordered" evidence="2">
    <location>
        <begin position="283"/>
        <end position="322"/>
    </location>
</feature>
<dbReference type="GO" id="GO:0003677">
    <property type="term" value="F:DNA binding"/>
    <property type="evidence" value="ECO:0007669"/>
    <property type="project" value="InterPro"/>
</dbReference>
<evidence type="ECO:0000256" key="1">
    <source>
        <dbReference type="ARBA" id="ARBA00023159"/>
    </source>
</evidence>
<accession>H8WXF5</accession>
<evidence type="ECO:0000259" key="3">
    <source>
        <dbReference type="Pfam" id="PF02805"/>
    </source>
</evidence>
<reference evidence="4 5" key="1">
    <citation type="journal article" date="2012" name="PLoS ONE">
        <title>Sequence and analysis of the genome of the pathogenic yeast Candida orthopsilosis.</title>
        <authorList>
            <person name="Riccombeni A."/>
            <person name="Vidanes G."/>
            <person name="Proux-Wera E."/>
            <person name="Wolfe K.H."/>
            <person name="Butler G."/>
        </authorList>
    </citation>
    <scope>NUCLEOTIDE SEQUENCE [LARGE SCALE GENOMIC DNA]</scope>
    <source>
        <strain evidence="4 5">Co 90-125</strain>
    </source>
</reference>
<dbReference type="RefSeq" id="XP_003866899.1">
    <property type="nucleotide sequence ID" value="XM_003866851.1"/>
</dbReference>
<organism evidence="4 5">
    <name type="scientific">Candida orthopsilosis (strain 90-125)</name>
    <name type="common">Yeast</name>
    <dbReference type="NCBI Taxonomy" id="1136231"/>
    <lineage>
        <taxon>Eukaryota</taxon>
        <taxon>Fungi</taxon>
        <taxon>Dikarya</taxon>
        <taxon>Ascomycota</taxon>
        <taxon>Saccharomycotina</taxon>
        <taxon>Pichiomycetes</taxon>
        <taxon>Debaryomycetaceae</taxon>
        <taxon>Candida/Lodderomyces clade</taxon>
        <taxon>Candida</taxon>
    </lineage>
</organism>
<dbReference type="SUPFAM" id="SSF57884">
    <property type="entry name" value="Ada DNA repair protein, N-terminal domain (N-Ada 10)"/>
    <property type="match status" value="1"/>
</dbReference>
<evidence type="ECO:0000256" key="2">
    <source>
        <dbReference type="SAM" id="MobiDB-lite"/>
    </source>
</evidence>
<feature type="domain" description="Ada DNA repair metal-binding" evidence="3">
    <location>
        <begin position="9"/>
        <end position="73"/>
    </location>
</feature>
<feature type="region of interest" description="Disordered" evidence="2">
    <location>
        <begin position="514"/>
        <end position="544"/>
    </location>
</feature>
<dbReference type="GO" id="GO:0006281">
    <property type="term" value="P:DNA repair"/>
    <property type="evidence" value="ECO:0007669"/>
    <property type="project" value="InterPro"/>
</dbReference>
<keyword evidence="5" id="KW-1185">Reference proteome</keyword>
<dbReference type="GO" id="GO:0006355">
    <property type="term" value="P:regulation of DNA-templated transcription"/>
    <property type="evidence" value="ECO:0007669"/>
    <property type="project" value="InterPro"/>
</dbReference>
<dbReference type="Gene3D" id="3.40.10.10">
    <property type="entry name" value="DNA Methylphosphotriester Repair Domain"/>
    <property type="match status" value="1"/>
</dbReference>
<feature type="region of interest" description="Disordered" evidence="2">
    <location>
        <begin position="200"/>
        <end position="226"/>
    </location>
</feature>
<feature type="region of interest" description="Disordered" evidence="2">
    <location>
        <begin position="345"/>
        <end position="375"/>
    </location>
</feature>
<feature type="compositionally biased region" description="Low complexity" evidence="2">
    <location>
        <begin position="285"/>
        <end position="300"/>
    </location>
</feature>
<dbReference type="GO" id="GO:0008168">
    <property type="term" value="F:methyltransferase activity"/>
    <property type="evidence" value="ECO:0007669"/>
    <property type="project" value="InterPro"/>
</dbReference>
<protein>
    <submittedName>
        <fullName evidence="4">Adaec protein</fullName>
    </submittedName>
</protein>
<evidence type="ECO:0000313" key="4">
    <source>
        <dbReference type="EMBL" id="CCG21461.1"/>
    </source>
</evidence>
<evidence type="ECO:0000313" key="5">
    <source>
        <dbReference type="Proteomes" id="UP000005018"/>
    </source>
</evidence>
<dbReference type="Pfam" id="PF02805">
    <property type="entry name" value="Ada_Zn_binding"/>
    <property type="match status" value="1"/>
</dbReference>
<proteinExistence type="predicted"/>
<dbReference type="InterPro" id="IPR004026">
    <property type="entry name" value="Ada_DNA_repair_Zn-bd"/>
</dbReference>
<dbReference type="Proteomes" id="UP000005018">
    <property type="component" value="Chromosome 1"/>
</dbReference>
<dbReference type="GO" id="GO:0008270">
    <property type="term" value="F:zinc ion binding"/>
    <property type="evidence" value="ECO:0007669"/>
    <property type="project" value="InterPro"/>
</dbReference>
<dbReference type="OrthoDB" id="2447880at2759"/>
<sequence>MVYQTEAAKWKAYQFSDPFAAGSFFVCNKLNRFFCRPDCDVRPRTNLKSEIKFTTSAKEAVEYGFIPCESCDPMNSTAIDIGLLIKCVSSVNTKIGFMPPLLDENEDINSKKIKENILESKRANEVQILKTIGGGGDHVGGRRASMSAASTLHHGKELKDAENAGLSKNDSDHYRLVDLACRHLALAAAVNVFQPKPLAPTPEESNLSTANGSSGSSSGSRKRRRRGGVLGFKELAAKSKLSAWHFHRVFKSVTGLTPKTYGDKCWEFVKKVKESGEYTSFEAYNSPQSQSPKSTTPNSPMYMSMKEAKPPASKKVKLEPPSSPALFTTQSIADEKKLATQSITPPHSAASMTGHFPHSHQIQPLTPPNQYTSPSISQMNTVQSVIPDSFYPGHHHQPSLDEQLQALPNLDFDLYEGEDLQQQEQQALHMKAFSFPDLSKFRTISLFQNNNNQHHNSANPSLFQSNNNNTTLPNNTLHLGFDEDAGPMDPVDPVDSIGQVDFSDYINNTSQVNNNNYINQLQPPLSTSSASSTSSSSTHAPSQSIDSIALPQDEEFDFTDAFTQDVFTQPTSAVDSTFSPFDTTGVVAGTGANFNDELDFTMNPQLVSTIID</sequence>
<keyword evidence="1" id="KW-0010">Activator</keyword>
<feature type="compositionally biased region" description="Polar residues" evidence="2">
    <location>
        <begin position="360"/>
        <end position="375"/>
    </location>
</feature>
<dbReference type="eggNOG" id="ENOG502S0C7">
    <property type="taxonomic scope" value="Eukaryota"/>
</dbReference>
<dbReference type="AlphaFoldDB" id="H8WXF5"/>
<gene>
    <name evidence="4" type="ORF">CORT_0A10750</name>
</gene>
<name>H8WXF5_CANO9</name>
<feature type="compositionally biased region" description="Low complexity" evidence="2">
    <location>
        <begin position="520"/>
        <end position="544"/>
    </location>
</feature>
<dbReference type="InterPro" id="IPR035451">
    <property type="entry name" value="Ada-like_dom_sf"/>
</dbReference>
<dbReference type="GeneID" id="14537452"/>